<evidence type="ECO:0000256" key="6">
    <source>
        <dbReference type="ARBA" id="ARBA00023315"/>
    </source>
</evidence>
<evidence type="ECO:0000256" key="5">
    <source>
        <dbReference type="ARBA" id="ARBA00023136"/>
    </source>
</evidence>
<keyword evidence="9" id="KW-1185">Reference proteome</keyword>
<keyword evidence="5 7" id="KW-0472">Membrane</keyword>
<accession>A0A8S1X702</accession>
<reference evidence="8" key="1">
    <citation type="submission" date="2021-01" db="EMBL/GenBank/DDBJ databases">
        <authorList>
            <consortium name="Genoscope - CEA"/>
            <person name="William W."/>
        </authorList>
    </citation>
    <scope>NUCLEOTIDE SEQUENCE</scope>
</reference>
<name>A0A8S1X702_PAROT</name>
<dbReference type="GO" id="GO:0016746">
    <property type="term" value="F:acyltransferase activity"/>
    <property type="evidence" value="ECO:0007669"/>
    <property type="project" value="UniProtKB-KW"/>
</dbReference>
<evidence type="ECO:0000313" key="9">
    <source>
        <dbReference type="Proteomes" id="UP000683925"/>
    </source>
</evidence>
<sequence length="314" mass="36831">MNPFLPNTIIKGSRIQTMLECLLLSIRLPIFLGLTLQIIIFNDLLFRKLQNLELRQGVHKFIRIIILLHNFFIGRALLLSMGYYNIKSMFSNAAQNQKPKNLQSFSLLCSRTSPIDVFTLITYFSPSFTHVSLYKRKVRYQLISYYQAIVDSFQIEQCGFKMFKTGKDIRELMELIEKQRCGPLIVFWEGGVSNGQHFLKIDELMIQEAGKINSYSKQKQHVAKYNNSNPTGFVSILTNSRMLLVGNSWMRMLYNLLVNWSCGLQIHFMKLPSYAISDCRLSEIYNQFVHQMLKRKLSKKNWMDYRTKFIRDIV</sequence>
<dbReference type="Proteomes" id="UP000683925">
    <property type="component" value="Unassembled WGS sequence"/>
</dbReference>
<dbReference type="OrthoDB" id="294701at2759"/>
<gene>
    <name evidence="8" type="ORF">POCTA_138.1.T1130073</name>
</gene>
<evidence type="ECO:0000256" key="2">
    <source>
        <dbReference type="ARBA" id="ARBA00022692"/>
    </source>
</evidence>
<dbReference type="AlphaFoldDB" id="A0A8S1X702"/>
<evidence type="ECO:0000256" key="1">
    <source>
        <dbReference type="ARBA" id="ARBA00022679"/>
    </source>
</evidence>
<feature type="transmembrane region" description="Helical" evidence="7">
    <location>
        <begin position="21"/>
        <end position="41"/>
    </location>
</feature>
<keyword evidence="3 7" id="KW-1133">Transmembrane helix</keyword>
<organism evidence="8 9">
    <name type="scientific">Paramecium octaurelia</name>
    <dbReference type="NCBI Taxonomy" id="43137"/>
    <lineage>
        <taxon>Eukaryota</taxon>
        <taxon>Sar</taxon>
        <taxon>Alveolata</taxon>
        <taxon>Ciliophora</taxon>
        <taxon>Intramacronucleata</taxon>
        <taxon>Oligohymenophorea</taxon>
        <taxon>Peniculida</taxon>
        <taxon>Parameciidae</taxon>
        <taxon>Paramecium</taxon>
    </lineage>
</organism>
<evidence type="ECO:0000256" key="7">
    <source>
        <dbReference type="SAM" id="Phobius"/>
    </source>
</evidence>
<keyword evidence="4" id="KW-0443">Lipid metabolism</keyword>
<comment type="caution">
    <text evidence="8">The sequence shown here is derived from an EMBL/GenBank/DDBJ whole genome shotgun (WGS) entry which is preliminary data.</text>
</comment>
<keyword evidence="1" id="KW-0808">Transferase</keyword>
<dbReference type="GO" id="GO:0006629">
    <property type="term" value="P:lipid metabolic process"/>
    <property type="evidence" value="ECO:0007669"/>
    <property type="project" value="UniProtKB-KW"/>
</dbReference>
<feature type="transmembrane region" description="Helical" evidence="7">
    <location>
        <begin position="61"/>
        <end position="84"/>
    </location>
</feature>
<evidence type="ECO:0000256" key="4">
    <source>
        <dbReference type="ARBA" id="ARBA00023098"/>
    </source>
</evidence>
<dbReference type="PANTHER" id="PTHR23063">
    <property type="entry name" value="PHOSPHOLIPID ACYLTRANSFERASE"/>
    <property type="match status" value="1"/>
</dbReference>
<keyword evidence="2 7" id="KW-0812">Transmembrane</keyword>
<proteinExistence type="predicted"/>
<dbReference type="EMBL" id="CAJJDP010000113">
    <property type="protein sequence ID" value="CAD8196970.1"/>
    <property type="molecule type" value="Genomic_DNA"/>
</dbReference>
<evidence type="ECO:0000313" key="8">
    <source>
        <dbReference type="EMBL" id="CAD8196970.1"/>
    </source>
</evidence>
<keyword evidence="6" id="KW-0012">Acyltransferase</keyword>
<evidence type="ECO:0000256" key="3">
    <source>
        <dbReference type="ARBA" id="ARBA00022989"/>
    </source>
</evidence>
<dbReference type="OMA" id="WEGGVSN"/>
<protein>
    <submittedName>
        <fullName evidence="8">Uncharacterized protein</fullName>
    </submittedName>
</protein>
<dbReference type="PANTHER" id="PTHR23063:SF61">
    <property type="entry name" value="CHROMOSOME UNDETERMINED SCAFFOLD_7, WHOLE GENOME SHOTGUN SEQUENCE"/>
    <property type="match status" value="1"/>
</dbReference>